<gene>
    <name evidence="11" type="ORF">N5C32_00610</name>
    <name evidence="10" type="ORF">N5D09_10895</name>
    <name evidence="9" type="ORF">N7335_02260</name>
</gene>
<dbReference type="InterPro" id="IPR049083">
    <property type="entry name" value="TACO1_YebC_N"/>
</dbReference>
<dbReference type="Proteomes" id="UP001161139">
    <property type="component" value="Unassembled WGS sequence"/>
</dbReference>
<dbReference type="EMBL" id="JAOCDG010000016">
    <property type="protein sequence ID" value="MDH0688595.1"/>
    <property type="molecule type" value="Genomic_DNA"/>
</dbReference>
<keyword evidence="3 6" id="KW-0805">Transcription regulation</keyword>
<dbReference type="GO" id="GO:0003677">
    <property type="term" value="F:DNA binding"/>
    <property type="evidence" value="ECO:0007669"/>
    <property type="project" value="UniProtKB-UniRule"/>
</dbReference>
<dbReference type="Gene3D" id="3.30.70.980">
    <property type="match status" value="2"/>
</dbReference>
<keyword evidence="2 6" id="KW-0963">Cytoplasm</keyword>
<dbReference type="InterPro" id="IPR029072">
    <property type="entry name" value="YebC-like"/>
</dbReference>
<evidence type="ECO:0000313" key="9">
    <source>
        <dbReference type="EMBL" id="MDH0145209.1"/>
    </source>
</evidence>
<organism evidence="11 12">
    <name type="scientific">Stutzerimonas stutzeri</name>
    <name type="common">Pseudomonas stutzeri</name>
    <dbReference type="NCBI Taxonomy" id="316"/>
    <lineage>
        <taxon>Bacteria</taxon>
        <taxon>Pseudomonadati</taxon>
        <taxon>Pseudomonadota</taxon>
        <taxon>Gammaproteobacteria</taxon>
        <taxon>Pseudomonadales</taxon>
        <taxon>Pseudomonadaceae</taxon>
        <taxon>Stutzerimonas</taxon>
    </lineage>
</organism>
<dbReference type="RefSeq" id="WP_011913914.1">
    <property type="nucleotide sequence ID" value="NC_015740.1"/>
</dbReference>
<evidence type="ECO:0000259" key="8">
    <source>
        <dbReference type="Pfam" id="PF20772"/>
    </source>
</evidence>
<evidence type="ECO:0000313" key="11">
    <source>
        <dbReference type="EMBL" id="MDH1234537.1"/>
    </source>
</evidence>
<dbReference type="Proteomes" id="UP001158500">
    <property type="component" value="Unassembled WGS sequence"/>
</dbReference>
<dbReference type="EMBL" id="JAOCAE010000001">
    <property type="protein sequence ID" value="MDH1234537.1"/>
    <property type="molecule type" value="Genomic_DNA"/>
</dbReference>
<evidence type="ECO:0000256" key="5">
    <source>
        <dbReference type="ARBA" id="ARBA00023163"/>
    </source>
</evidence>
<evidence type="ECO:0000256" key="6">
    <source>
        <dbReference type="HAMAP-Rule" id="MF_00693"/>
    </source>
</evidence>
<evidence type="ECO:0000313" key="12">
    <source>
        <dbReference type="Proteomes" id="UP001158500"/>
    </source>
</evidence>
<sequence length="249" mass="26915">MAGHSKWANIKHRKERQDAKRGKIFTKLIRELTVAAKHGGGVPADNPRLRLAVDKALTANMSREVIDRAIARGAGSNEADNMTELSYEGYAPSGVAIIIEAMTDNRNRTAAEVRHAFSKNGGNLGTDGSVAYMFDRKGQISYAPGVDEDALMEAALEAGADDVVTQEDGSVEVYTSFADFLSVNEALTEAGFKGDEAEVAMIPSIMAPITDVETAQKVLRLIDALEDLDDVQNVYHNAEIADEIMQQLS</sequence>
<dbReference type="GO" id="GO:0006355">
    <property type="term" value="P:regulation of DNA-templated transcription"/>
    <property type="evidence" value="ECO:0007669"/>
    <property type="project" value="UniProtKB-UniRule"/>
</dbReference>
<dbReference type="NCBIfam" id="NF001030">
    <property type="entry name" value="PRK00110.1"/>
    <property type="match status" value="1"/>
</dbReference>
<evidence type="ECO:0000313" key="10">
    <source>
        <dbReference type="EMBL" id="MDH0688595.1"/>
    </source>
</evidence>
<dbReference type="EMBL" id="JAODZE010000001">
    <property type="protein sequence ID" value="MDH0145209.1"/>
    <property type="molecule type" value="Genomic_DNA"/>
</dbReference>
<accession>A0A0H3YWJ2</accession>
<name>A0A0H3YWJ2_STUST</name>
<dbReference type="FunFam" id="3.30.70.980:FF:000002">
    <property type="entry name" value="Probable transcriptional regulatory protein YebC"/>
    <property type="match status" value="1"/>
</dbReference>
<comment type="similarity">
    <text evidence="1 6">Belongs to the TACO1 family.</text>
</comment>
<dbReference type="FunFam" id="1.10.10.200:FF:000001">
    <property type="entry name" value="Probable transcriptional regulatory protein YebC"/>
    <property type="match status" value="1"/>
</dbReference>
<evidence type="ECO:0000259" key="7">
    <source>
        <dbReference type="Pfam" id="PF01709"/>
    </source>
</evidence>
<feature type="domain" description="TACO1/YebC-like second and third" evidence="7">
    <location>
        <begin position="83"/>
        <end position="238"/>
    </location>
</feature>
<dbReference type="AlphaFoldDB" id="A0A0H3YWJ2"/>
<comment type="caution">
    <text evidence="11">The sequence shown here is derived from an EMBL/GenBank/DDBJ whole genome shotgun (WGS) entry which is preliminary data.</text>
</comment>
<dbReference type="Proteomes" id="UP001158076">
    <property type="component" value="Unassembled WGS sequence"/>
</dbReference>
<dbReference type="GO" id="GO:0005829">
    <property type="term" value="C:cytosol"/>
    <property type="evidence" value="ECO:0007669"/>
    <property type="project" value="TreeGrafter"/>
</dbReference>
<evidence type="ECO:0000256" key="1">
    <source>
        <dbReference type="ARBA" id="ARBA00008724"/>
    </source>
</evidence>
<reference evidence="11" key="1">
    <citation type="submission" date="2022-09" db="EMBL/GenBank/DDBJ databases">
        <title>Intensive care unit water sources are persistently colonized with multi-drug resistant bacteria and are the site of extensive horizontal gene transfer of antibiotic resistance genes.</title>
        <authorList>
            <person name="Diorio-Toth L."/>
        </authorList>
    </citation>
    <scope>NUCLEOTIDE SEQUENCE</scope>
    <source>
        <strain evidence="10">GD03864</strain>
        <strain evidence="11">GD03947</strain>
        <strain evidence="9">GD04147</strain>
    </source>
</reference>
<dbReference type="Pfam" id="PF01709">
    <property type="entry name" value="Transcrip_reg"/>
    <property type="match status" value="1"/>
</dbReference>
<dbReference type="InterPro" id="IPR026564">
    <property type="entry name" value="Transcrip_reg_TACO1-like_dom3"/>
</dbReference>
<dbReference type="NCBIfam" id="TIGR01033">
    <property type="entry name" value="YebC/PmpR family DNA-binding transcriptional regulator"/>
    <property type="match status" value="1"/>
</dbReference>
<dbReference type="InterPro" id="IPR048300">
    <property type="entry name" value="TACO1_YebC-like_2nd/3rd_dom"/>
</dbReference>
<evidence type="ECO:0000256" key="3">
    <source>
        <dbReference type="ARBA" id="ARBA00023015"/>
    </source>
</evidence>
<dbReference type="PANTHER" id="PTHR12532:SF6">
    <property type="entry name" value="TRANSCRIPTIONAL REGULATORY PROTEIN YEBC-RELATED"/>
    <property type="match status" value="1"/>
</dbReference>
<dbReference type="Gene3D" id="1.10.10.200">
    <property type="match status" value="1"/>
</dbReference>
<dbReference type="KEGG" id="psz:PSTAB_2833"/>
<dbReference type="NCBIfam" id="NF009044">
    <property type="entry name" value="PRK12378.1"/>
    <property type="match status" value="1"/>
</dbReference>
<evidence type="ECO:0000256" key="2">
    <source>
        <dbReference type="ARBA" id="ARBA00022490"/>
    </source>
</evidence>
<dbReference type="GeneID" id="66822133"/>
<keyword evidence="5 6" id="KW-0804">Transcription</keyword>
<keyword evidence="4 6" id="KW-0238">DNA-binding</keyword>
<dbReference type="HAMAP" id="MF_00693">
    <property type="entry name" value="Transcrip_reg_TACO1"/>
    <property type="match status" value="1"/>
</dbReference>
<protein>
    <recommendedName>
        <fullName evidence="6">Probable transcriptional regulatory protein N5C32_00610</fullName>
    </recommendedName>
</protein>
<feature type="domain" description="TACO1/YebC-like N-terminal" evidence="8">
    <location>
        <begin position="5"/>
        <end position="75"/>
    </location>
</feature>
<comment type="subcellular location">
    <subcellularLocation>
        <location evidence="6">Cytoplasm</location>
    </subcellularLocation>
</comment>
<dbReference type="SUPFAM" id="SSF75625">
    <property type="entry name" value="YebC-like"/>
    <property type="match status" value="1"/>
</dbReference>
<dbReference type="OMA" id="NFDIPDE"/>
<dbReference type="PANTHER" id="PTHR12532">
    <property type="entry name" value="TRANSLATIONAL ACTIVATOR OF CYTOCHROME C OXIDASE 1"/>
    <property type="match status" value="1"/>
</dbReference>
<dbReference type="InterPro" id="IPR002876">
    <property type="entry name" value="Transcrip_reg_TACO1-like"/>
</dbReference>
<dbReference type="InterPro" id="IPR017856">
    <property type="entry name" value="Integrase-like_N"/>
</dbReference>
<accession>F8H6I0</accession>
<evidence type="ECO:0000256" key="4">
    <source>
        <dbReference type="ARBA" id="ARBA00023125"/>
    </source>
</evidence>
<proteinExistence type="inferred from homology"/>
<dbReference type="Pfam" id="PF20772">
    <property type="entry name" value="TACO1_YebC_N"/>
    <property type="match status" value="1"/>
</dbReference>